<dbReference type="Proteomes" id="UP001597468">
    <property type="component" value="Unassembled WGS sequence"/>
</dbReference>
<dbReference type="EC" id="2.4.-.-" evidence="2"/>
<name>A0ABW5IWZ2_9FLAO</name>
<dbReference type="Pfam" id="PF00534">
    <property type="entry name" value="Glycos_transf_1"/>
    <property type="match status" value="1"/>
</dbReference>
<dbReference type="CDD" id="cd03801">
    <property type="entry name" value="GT4_PimA-like"/>
    <property type="match status" value="1"/>
</dbReference>
<dbReference type="PANTHER" id="PTHR45947:SF3">
    <property type="entry name" value="SULFOQUINOVOSYL TRANSFERASE SQD2"/>
    <property type="match status" value="1"/>
</dbReference>
<sequence>MVSTVYRNRNTADYFLIDTYSTQNFWYAYTVAMLCQRLGLKYIPILHGGELPGRLEHSPKVSKKLFGKAFINVAPSLYMKTVFQQAGFTNVRYIPNSINLEDYHFKERSELRPKLLWVRAFAEIYNPMQALKVLELLLPDYPGAELCMIGPVKDDSWKDCIRYAKLHQLPVRFPGRLAKEEWMALSESYDIFLNTTNIDNSPVSVIEAMALGLPVVSTNVGGLPYLISADIDGILVNPDDPERMVSALKNLLQDPDRAHERTIAARKKVEAFDWERVKKSWKELLSK</sequence>
<evidence type="ECO:0000313" key="3">
    <source>
        <dbReference type="Proteomes" id="UP001597468"/>
    </source>
</evidence>
<dbReference type="EMBL" id="JBHULT010000008">
    <property type="protein sequence ID" value="MFD2517913.1"/>
    <property type="molecule type" value="Genomic_DNA"/>
</dbReference>
<feature type="domain" description="Glycosyl transferase family 1" evidence="1">
    <location>
        <begin position="105"/>
        <end position="267"/>
    </location>
</feature>
<dbReference type="InterPro" id="IPR050194">
    <property type="entry name" value="Glycosyltransferase_grp1"/>
</dbReference>
<keyword evidence="2" id="KW-0328">Glycosyltransferase</keyword>
<keyword evidence="2" id="KW-0808">Transferase</keyword>
<organism evidence="2 3">
    <name type="scientific">Salinimicrobium flavum</name>
    <dbReference type="NCBI Taxonomy" id="1737065"/>
    <lineage>
        <taxon>Bacteria</taxon>
        <taxon>Pseudomonadati</taxon>
        <taxon>Bacteroidota</taxon>
        <taxon>Flavobacteriia</taxon>
        <taxon>Flavobacteriales</taxon>
        <taxon>Flavobacteriaceae</taxon>
        <taxon>Salinimicrobium</taxon>
    </lineage>
</organism>
<keyword evidence="3" id="KW-1185">Reference proteome</keyword>
<reference evidence="3" key="1">
    <citation type="journal article" date="2019" name="Int. J. Syst. Evol. Microbiol.">
        <title>The Global Catalogue of Microorganisms (GCM) 10K type strain sequencing project: providing services to taxonomists for standard genome sequencing and annotation.</title>
        <authorList>
            <consortium name="The Broad Institute Genomics Platform"/>
            <consortium name="The Broad Institute Genome Sequencing Center for Infectious Disease"/>
            <person name="Wu L."/>
            <person name="Ma J."/>
        </authorList>
    </citation>
    <scope>NUCLEOTIDE SEQUENCE [LARGE SCALE GENOMIC DNA]</scope>
    <source>
        <strain evidence="3">KCTC 42585</strain>
    </source>
</reference>
<dbReference type="RefSeq" id="WP_380751030.1">
    <property type="nucleotide sequence ID" value="NZ_JBHULT010000008.1"/>
</dbReference>
<dbReference type="GO" id="GO:0016757">
    <property type="term" value="F:glycosyltransferase activity"/>
    <property type="evidence" value="ECO:0007669"/>
    <property type="project" value="UniProtKB-KW"/>
</dbReference>
<comment type="caution">
    <text evidence="2">The sequence shown here is derived from an EMBL/GenBank/DDBJ whole genome shotgun (WGS) entry which is preliminary data.</text>
</comment>
<evidence type="ECO:0000259" key="1">
    <source>
        <dbReference type="Pfam" id="PF00534"/>
    </source>
</evidence>
<gene>
    <name evidence="2" type="ORF">ACFSTG_08420</name>
</gene>
<protein>
    <submittedName>
        <fullName evidence="2">Glycosyltransferase family 4 protein</fullName>
        <ecNumber evidence="2">2.4.-.-</ecNumber>
    </submittedName>
</protein>
<dbReference type="PANTHER" id="PTHR45947">
    <property type="entry name" value="SULFOQUINOVOSYL TRANSFERASE SQD2"/>
    <property type="match status" value="1"/>
</dbReference>
<dbReference type="Gene3D" id="3.40.50.2000">
    <property type="entry name" value="Glycogen Phosphorylase B"/>
    <property type="match status" value="2"/>
</dbReference>
<dbReference type="InterPro" id="IPR001296">
    <property type="entry name" value="Glyco_trans_1"/>
</dbReference>
<evidence type="ECO:0000313" key="2">
    <source>
        <dbReference type="EMBL" id="MFD2517913.1"/>
    </source>
</evidence>
<dbReference type="SUPFAM" id="SSF53756">
    <property type="entry name" value="UDP-Glycosyltransferase/glycogen phosphorylase"/>
    <property type="match status" value="1"/>
</dbReference>
<proteinExistence type="predicted"/>
<accession>A0ABW5IWZ2</accession>